<dbReference type="Gramene" id="AUR62020423-RA">
    <property type="protein sequence ID" value="AUR62020423-RA:cds"/>
    <property type="gene ID" value="AUR62020423"/>
</dbReference>
<name>A0A803LY72_CHEQI</name>
<reference evidence="1" key="2">
    <citation type="submission" date="2021-03" db="UniProtKB">
        <authorList>
            <consortium name="EnsemblPlants"/>
        </authorList>
    </citation>
    <scope>IDENTIFICATION</scope>
</reference>
<protein>
    <submittedName>
        <fullName evidence="1">Uncharacterized protein</fullName>
    </submittedName>
</protein>
<evidence type="ECO:0000313" key="1">
    <source>
        <dbReference type="EnsemblPlants" id="AUR62020423-RA:cds"/>
    </source>
</evidence>
<dbReference type="Proteomes" id="UP000596660">
    <property type="component" value="Unplaced"/>
</dbReference>
<proteinExistence type="predicted"/>
<dbReference type="EnsemblPlants" id="AUR62020423-RA">
    <property type="protein sequence ID" value="AUR62020423-RA:cds"/>
    <property type="gene ID" value="AUR62020423"/>
</dbReference>
<keyword evidence="2" id="KW-1185">Reference proteome</keyword>
<sequence>MMEAYYDEVWGSEEDKYSDLRDEVWENDEDDDLRGEVWKNEVWGYDEIEYDSNEGFCEPFVKETHSNYQVALVINKNFINFEILPLMLSFTYLIAAMVGGGGKGMTICEVHGKCAAKYSHYKADASV</sequence>
<evidence type="ECO:0000313" key="2">
    <source>
        <dbReference type="Proteomes" id="UP000596660"/>
    </source>
</evidence>
<dbReference type="AlphaFoldDB" id="A0A803LY72"/>
<reference evidence="1" key="1">
    <citation type="journal article" date="2017" name="Nature">
        <title>The genome of Chenopodium quinoa.</title>
        <authorList>
            <person name="Jarvis D.E."/>
            <person name="Ho Y.S."/>
            <person name="Lightfoot D.J."/>
            <person name="Schmoeckel S.M."/>
            <person name="Li B."/>
            <person name="Borm T.J.A."/>
            <person name="Ohyanagi H."/>
            <person name="Mineta K."/>
            <person name="Michell C.T."/>
            <person name="Saber N."/>
            <person name="Kharbatia N.M."/>
            <person name="Rupper R.R."/>
            <person name="Sharp A.R."/>
            <person name="Dally N."/>
            <person name="Boughton B.A."/>
            <person name="Woo Y.H."/>
            <person name="Gao G."/>
            <person name="Schijlen E.G.W.M."/>
            <person name="Guo X."/>
            <person name="Momin A.A."/>
            <person name="Negrao S."/>
            <person name="Al-Babili S."/>
            <person name="Gehring C."/>
            <person name="Roessner U."/>
            <person name="Jung C."/>
            <person name="Murphy K."/>
            <person name="Arold S.T."/>
            <person name="Gojobori T."/>
            <person name="van der Linden C.G."/>
            <person name="van Loo E.N."/>
            <person name="Jellen E.N."/>
            <person name="Maughan P.J."/>
            <person name="Tester M."/>
        </authorList>
    </citation>
    <scope>NUCLEOTIDE SEQUENCE [LARGE SCALE GENOMIC DNA]</scope>
    <source>
        <strain evidence="1">cv. PI 614886</strain>
    </source>
</reference>
<organism evidence="1 2">
    <name type="scientific">Chenopodium quinoa</name>
    <name type="common">Quinoa</name>
    <dbReference type="NCBI Taxonomy" id="63459"/>
    <lineage>
        <taxon>Eukaryota</taxon>
        <taxon>Viridiplantae</taxon>
        <taxon>Streptophyta</taxon>
        <taxon>Embryophyta</taxon>
        <taxon>Tracheophyta</taxon>
        <taxon>Spermatophyta</taxon>
        <taxon>Magnoliopsida</taxon>
        <taxon>eudicotyledons</taxon>
        <taxon>Gunneridae</taxon>
        <taxon>Pentapetalae</taxon>
        <taxon>Caryophyllales</taxon>
        <taxon>Chenopodiaceae</taxon>
        <taxon>Chenopodioideae</taxon>
        <taxon>Atripliceae</taxon>
        <taxon>Chenopodium</taxon>
    </lineage>
</organism>
<accession>A0A803LY72</accession>